<organism evidence="11 12">
    <name type="scientific">Coptotermes formosanus</name>
    <name type="common">Formosan subterranean termite</name>
    <dbReference type="NCBI Taxonomy" id="36987"/>
    <lineage>
        <taxon>Eukaryota</taxon>
        <taxon>Metazoa</taxon>
        <taxon>Ecdysozoa</taxon>
        <taxon>Arthropoda</taxon>
        <taxon>Hexapoda</taxon>
        <taxon>Insecta</taxon>
        <taxon>Pterygota</taxon>
        <taxon>Neoptera</taxon>
        <taxon>Polyneoptera</taxon>
        <taxon>Dictyoptera</taxon>
        <taxon>Blattodea</taxon>
        <taxon>Blattoidea</taxon>
        <taxon>Termitoidae</taxon>
        <taxon>Rhinotermitidae</taxon>
        <taxon>Coptotermes</taxon>
    </lineage>
</organism>
<dbReference type="InParanoid" id="A0A6L2PZF3"/>
<dbReference type="EC" id="3.2.1.52" evidence="3"/>
<dbReference type="Pfam" id="PF00728">
    <property type="entry name" value="Glyco_hydro_20"/>
    <property type="match status" value="1"/>
</dbReference>
<feature type="domain" description="Glycoside hydrolase family 20 catalytic" evidence="9">
    <location>
        <begin position="183"/>
        <end position="537"/>
    </location>
</feature>
<dbReference type="PIRSF" id="PIRSF001093">
    <property type="entry name" value="B-hxosamndse_ab_euk"/>
    <property type="match status" value="1"/>
</dbReference>
<dbReference type="GO" id="GO:0016231">
    <property type="term" value="F:beta-N-acetylglucosaminidase activity"/>
    <property type="evidence" value="ECO:0007669"/>
    <property type="project" value="TreeGrafter"/>
</dbReference>
<dbReference type="GO" id="GO:0005975">
    <property type="term" value="P:carbohydrate metabolic process"/>
    <property type="evidence" value="ECO:0007669"/>
    <property type="project" value="InterPro"/>
</dbReference>
<dbReference type="PANTHER" id="PTHR22600">
    <property type="entry name" value="BETA-HEXOSAMINIDASE"/>
    <property type="match status" value="1"/>
</dbReference>
<proteinExistence type="inferred from homology"/>
<name>A0A6L2PZF3_COPFO</name>
<dbReference type="GO" id="GO:0005886">
    <property type="term" value="C:plasma membrane"/>
    <property type="evidence" value="ECO:0007669"/>
    <property type="project" value="TreeGrafter"/>
</dbReference>
<dbReference type="InterPro" id="IPR017853">
    <property type="entry name" value="GH"/>
</dbReference>
<keyword evidence="12" id="KW-1185">Reference proteome</keyword>
<dbReference type="SUPFAM" id="SSF51445">
    <property type="entry name" value="(Trans)glycosidases"/>
    <property type="match status" value="1"/>
</dbReference>
<sequence length="594" mass="66784">CQEGRCVKKLLAATEVPQGLEACKLVCDTYSSLWPRPTGRVELGRVLVPINYNAIAITGTSGEGRALSGAVCQLFNAAADTFRNQLTTMSKKRDEGTCCSKSLQVQVTIYDSYPHSLKMGSDESYELYISEGHPHQIDAAIFSAEFFGARHGLETLHQLITYDDVTDSLVIMRDVNITDSPAFPFRSLALDTARNYFSVESIKRTIDGMAASKLNTFHWHLTDSHSFPFQSQTYPQLSQYGAYTPHQIYTPQDIMSVVEYARARGVRVIPELDAPAHVGEGWQWAGPNVTVCVNAQPWSQYCVEPPCGQLNPTNDTVYEILGGIYRDMFALFAPDIFHMGGDEVNFECWRTTPEIVNWMTSRGLGQTDDDYLQLWDMFQKRAYMKVVEANGDKDIPIVLWTSHLTAEGAVDKYLHNGTYIIQIWTTGDDQVIAELVNKGFRVIFSNYDALYFDCGFGGWVKEGNNWCSPYIGWQKVYMNNPYTLLTALGVDVSPGTTARELVLGAEAAVWSEQVDDSSLDGRFWPRAAAMAERLWTNPDEGWQKAEYRMLAHRERLVQRGIQPEALEPQWCYQNEGSCPIQGIGCMLQLELWGP</sequence>
<dbReference type="GO" id="GO:0030203">
    <property type="term" value="P:glycosaminoglycan metabolic process"/>
    <property type="evidence" value="ECO:0007669"/>
    <property type="project" value="TreeGrafter"/>
</dbReference>
<dbReference type="InterPro" id="IPR029018">
    <property type="entry name" value="Hex-like_dom2"/>
</dbReference>
<evidence type="ECO:0000256" key="5">
    <source>
        <dbReference type="ARBA" id="ARBA00022801"/>
    </source>
</evidence>
<evidence type="ECO:0000256" key="1">
    <source>
        <dbReference type="ARBA" id="ARBA00001231"/>
    </source>
</evidence>
<dbReference type="FunFam" id="3.20.20.80:FF:000063">
    <property type="entry name" value="Beta-hexosaminidase"/>
    <property type="match status" value="1"/>
</dbReference>
<feature type="domain" description="Beta-hexosaminidase eukaryotic type N-terminal" evidence="10">
    <location>
        <begin position="33"/>
        <end position="159"/>
    </location>
</feature>
<evidence type="ECO:0000256" key="7">
    <source>
        <dbReference type="ARBA" id="ARBA00023295"/>
    </source>
</evidence>
<evidence type="ECO:0000313" key="11">
    <source>
        <dbReference type="EMBL" id="GFG36990.1"/>
    </source>
</evidence>
<accession>A0A6L2PZF3</accession>
<dbReference type="Proteomes" id="UP000502823">
    <property type="component" value="Unassembled WGS sequence"/>
</dbReference>
<evidence type="ECO:0000259" key="9">
    <source>
        <dbReference type="Pfam" id="PF00728"/>
    </source>
</evidence>
<dbReference type="SUPFAM" id="SSF55545">
    <property type="entry name" value="beta-N-acetylhexosaminidase-like domain"/>
    <property type="match status" value="1"/>
</dbReference>
<dbReference type="PRINTS" id="PR00738">
    <property type="entry name" value="GLHYDRLASE20"/>
</dbReference>
<evidence type="ECO:0000259" key="10">
    <source>
        <dbReference type="Pfam" id="PF14845"/>
    </source>
</evidence>
<comment type="catalytic activity">
    <reaction evidence="1">
        <text>Hydrolysis of terminal non-reducing N-acetyl-D-hexosamine residues in N-acetyl-beta-D-hexosaminides.</text>
        <dbReference type="EC" id="3.2.1.52"/>
    </reaction>
</comment>
<dbReference type="CDD" id="cd06562">
    <property type="entry name" value="GH20_HexA_HexB-like"/>
    <property type="match status" value="1"/>
</dbReference>
<feature type="active site" description="Proton donor" evidence="8">
    <location>
        <position position="343"/>
    </location>
</feature>
<dbReference type="OrthoDB" id="428480at2759"/>
<evidence type="ECO:0000256" key="6">
    <source>
        <dbReference type="ARBA" id="ARBA00023180"/>
    </source>
</evidence>
<comment type="similarity">
    <text evidence="2">Belongs to the glycosyl hydrolase 20 family.</text>
</comment>
<dbReference type="InterPro" id="IPR015883">
    <property type="entry name" value="Glyco_hydro_20_cat"/>
</dbReference>
<dbReference type="FunCoup" id="A0A6L2PZF3">
    <property type="interactions" value="373"/>
</dbReference>
<evidence type="ECO:0000256" key="8">
    <source>
        <dbReference type="PIRSR" id="PIRSR001093-1"/>
    </source>
</evidence>
<comment type="caution">
    <text evidence="11">The sequence shown here is derived from an EMBL/GenBank/DDBJ whole genome shotgun (WGS) entry which is preliminary data.</text>
</comment>
<dbReference type="InterPro" id="IPR029019">
    <property type="entry name" value="HEX_eukaryotic_N"/>
</dbReference>
<keyword evidence="5" id="KW-0378">Hydrolase</keyword>
<protein>
    <recommendedName>
        <fullName evidence="3">beta-N-acetylhexosaminidase</fullName>
        <ecNumber evidence="3">3.2.1.52</ecNumber>
    </recommendedName>
</protein>
<evidence type="ECO:0000313" key="12">
    <source>
        <dbReference type="Proteomes" id="UP000502823"/>
    </source>
</evidence>
<evidence type="ECO:0000256" key="3">
    <source>
        <dbReference type="ARBA" id="ARBA00012663"/>
    </source>
</evidence>
<keyword evidence="6" id="KW-0325">Glycoprotein</keyword>
<keyword evidence="7" id="KW-0326">Glycosidase</keyword>
<evidence type="ECO:0000256" key="4">
    <source>
        <dbReference type="ARBA" id="ARBA00022729"/>
    </source>
</evidence>
<feature type="non-terminal residue" evidence="11">
    <location>
        <position position="1"/>
    </location>
</feature>
<dbReference type="Gene3D" id="3.20.20.80">
    <property type="entry name" value="Glycosidases"/>
    <property type="match status" value="1"/>
</dbReference>
<evidence type="ECO:0000256" key="2">
    <source>
        <dbReference type="ARBA" id="ARBA00006285"/>
    </source>
</evidence>
<dbReference type="AlphaFoldDB" id="A0A6L2PZF3"/>
<dbReference type="InterPro" id="IPR025705">
    <property type="entry name" value="Beta_hexosaminidase_sua/sub"/>
</dbReference>
<gene>
    <name evidence="11" type="ORF">Cfor_05409</name>
</gene>
<dbReference type="EMBL" id="BLKM01012573">
    <property type="protein sequence ID" value="GFG36990.1"/>
    <property type="molecule type" value="Genomic_DNA"/>
</dbReference>
<reference evidence="12" key="1">
    <citation type="submission" date="2020-01" db="EMBL/GenBank/DDBJ databases">
        <title>Draft genome sequence of the Termite Coptotermes fromosanus.</title>
        <authorList>
            <person name="Itakura S."/>
            <person name="Yosikawa Y."/>
            <person name="Umezawa K."/>
        </authorList>
    </citation>
    <scope>NUCLEOTIDE SEQUENCE [LARGE SCALE GENOMIC DNA]</scope>
</reference>
<dbReference type="Gene3D" id="3.30.379.10">
    <property type="entry name" value="Chitobiase/beta-hexosaminidase domain 2-like"/>
    <property type="match status" value="1"/>
</dbReference>
<dbReference type="PANTHER" id="PTHR22600:SF26">
    <property type="entry name" value="BETA-N-ACETYLHEXOSAMINIDASE"/>
    <property type="match status" value="1"/>
</dbReference>
<dbReference type="Pfam" id="PF14845">
    <property type="entry name" value="Glycohydro_20b2"/>
    <property type="match status" value="1"/>
</dbReference>
<keyword evidence="4" id="KW-0732">Signal</keyword>